<dbReference type="Proteomes" id="UP001597478">
    <property type="component" value="Unassembled WGS sequence"/>
</dbReference>
<dbReference type="EMBL" id="JBHUOF010000007">
    <property type="protein sequence ID" value="MFD2799426.1"/>
    <property type="molecule type" value="Genomic_DNA"/>
</dbReference>
<organism evidence="3 4">
    <name type="scientific">Prauserella oleivorans</name>
    <dbReference type="NCBI Taxonomy" id="1478153"/>
    <lineage>
        <taxon>Bacteria</taxon>
        <taxon>Bacillati</taxon>
        <taxon>Actinomycetota</taxon>
        <taxon>Actinomycetes</taxon>
        <taxon>Pseudonocardiales</taxon>
        <taxon>Pseudonocardiaceae</taxon>
        <taxon>Prauserella</taxon>
    </lineage>
</organism>
<evidence type="ECO:0000259" key="2">
    <source>
        <dbReference type="Pfam" id="PF13399"/>
    </source>
</evidence>
<name>A0ABW5W778_9PSEU</name>
<reference evidence="4" key="1">
    <citation type="journal article" date="2019" name="Int. J. Syst. Evol. Microbiol.">
        <title>The Global Catalogue of Microorganisms (GCM) 10K type strain sequencing project: providing services to taxonomists for standard genome sequencing and annotation.</title>
        <authorList>
            <consortium name="The Broad Institute Genomics Platform"/>
            <consortium name="The Broad Institute Genome Sequencing Center for Infectious Disease"/>
            <person name="Wu L."/>
            <person name="Ma J."/>
        </authorList>
    </citation>
    <scope>NUCLEOTIDE SEQUENCE [LARGE SCALE GENOMIC DNA]</scope>
    <source>
        <strain evidence="4">IBRC-M 10906</strain>
    </source>
</reference>
<accession>A0ABW5W778</accession>
<proteinExistence type="predicted"/>
<keyword evidence="1" id="KW-0812">Transmembrane</keyword>
<dbReference type="RefSeq" id="WP_377385575.1">
    <property type="nucleotide sequence ID" value="NZ_JBHSAN010000006.1"/>
</dbReference>
<dbReference type="Gene3D" id="3.30.70.2390">
    <property type="match status" value="1"/>
</dbReference>
<evidence type="ECO:0000256" key="1">
    <source>
        <dbReference type="SAM" id="Phobius"/>
    </source>
</evidence>
<keyword evidence="4" id="KW-1185">Reference proteome</keyword>
<dbReference type="InterPro" id="IPR027381">
    <property type="entry name" value="LytR/CpsA/Psr_C"/>
</dbReference>
<evidence type="ECO:0000313" key="4">
    <source>
        <dbReference type="Proteomes" id="UP001597478"/>
    </source>
</evidence>
<protein>
    <submittedName>
        <fullName evidence="3">Envelope integrity protein Cei</fullName>
    </submittedName>
</protein>
<feature type="transmembrane region" description="Helical" evidence="1">
    <location>
        <begin position="21"/>
        <end position="39"/>
    </location>
</feature>
<dbReference type="NCBIfam" id="NF035953">
    <property type="entry name" value="integrity_Cei"/>
    <property type="match status" value="1"/>
</dbReference>
<sequence>MSGTGGFRRNRIKPYRKYKPLPALIVLGVLGVVAAFVWVNVVTSVEDLDEAIRCQPAARPPQGVTYTSQPHDALADTQPVPPNRVAVRVLNASGLRGEAAMTTEALRQLGFTQLAEPANDDSFPAGEADCHGQIRYGTNGEGAARTLQLIDPCLQLVNDGRRDATVDLAVGTTFNDVRPTREALDVLEQLNRWSAENSAVGGSEQSAGGQGPIVDQDLLAKTAPSHC</sequence>
<keyword evidence="1" id="KW-0472">Membrane</keyword>
<keyword evidence="1" id="KW-1133">Transmembrane helix</keyword>
<feature type="domain" description="LytR/CpsA/Psr regulator C-terminal" evidence="2">
    <location>
        <begin position="84"/>
        <end position="174"/>
    </location>
</feature>
<comment type="caution">
    <text evidence="3">The sequence shown here is derived from an EMBL/GenBank/DDBJ whole genome shotgun (WGS) entry which is preliminary data.</text>
</comment>
<dbReference type="Pfam" id="PF13399">
    <property type="entry name" value="LytR_C"/>
    <property type="match status" value="1"/>
</dbReference>
<gene>
    <name evidence="3" type="primary">cei</name>
    <name evidence="3" type="ORF">ACFS2C_08480</name>
</gene>
<evidence type="ECO:0000313" key="3">
    <source>
        <dbReference type="EMBL" id="MFD2799426.1"/>
    </source>
</evidence>